<dbReference type="SMART" id="SM00327">
    <property type="entry name" value="VWA"/>
    <property type="match status" value="2"/>
</dbReference>
<dbReference type="InterPro" id="IPR036465">
    <property type="entry name" value="vWFA_dom_sf"/>
</dbReference>
<dbReference type="SUPFAM" id="SSF52317">
    <property type="entry name" value="Class I glutamine amidotransferase-like"/>
    <property type="match status" value="1"/>
</dbReference>
<dbReference type="AlphaFoldDB" id="A0A934KH16"/>
<accession>A0A934KH16</accession>
<dbReference type="PANTHER" id="PTHR37947">
    <property type="entry name" value="BLL2462 PROTEIN"/>
    <property type="match status" value="1"/>
</dbReference>
<feature type="domain" description="VWFA" evidence="3">
    <location>
        <begin position="408"/>
        <end position="572"/>
    </location>
</feature>
<dbReference type="PANTHER" id="PTHR37947:SF2">
    <property type="entry name" value="VON WILLEBRAND FACTOR TYPE A"/>
    <property type="match status" value="1"/>
</dbReference>
<dbReference type="SUPFAM" id="SSF53300">
    <property type="entry name" value="vWA-like"/>
    <property type="match status" value="2"/>
</dbReference>
<feature type="transmembrane region" description="Helical" evidence="2">
    <location>
        <begin position="38"/>
        <end position="59"/>
    </location>
</feature>
<name>A0A934KH16_9BACT</name>
<evidence type="ECO:0000259" key="3">
    <source>
        <dbReference type="SMART" id="SM00327"/>
    </source>
</evidence>
<gene>
    <name evidence="4" type="ORF">JF887_07825</name>
</gene>
<dbReference type="CDD" id="cd00198">
    <property type="entry name" value="vWFA"/>
    <property type="match status" value="1"/>
</dbReference>
<keyword evidence="2" id="KW-0472">Membrane</keyword>
<keyword evidence="2" id="KW-0812">Transmembrane</keyword>
<keyword evidence="2" id="KW-1133">Transmembrane helix</keyword>
<dbReference type="EMBL" id="JAEKNN010000035">
    <property type="protein sequence ID" value="MBJ7609326.1"/>
    <property type="molecule type" value="Genomic_DNA"/>
</dbReference>
<protein>
    <submittedName>
        <fullName evidence="4">VWA domain-containing protein</fullName>
    </submittedName>
</protein>
<dbReference type="Pfam" id="PF13519">
    <property type="entry name" value="VWA_2"/>
    <property type="match status" value="1"/>
</dbReference>
<dbReference type="Pfam" id="PF13768">
    <property type="entry name" value="VWA_3"/>
    <property type="match status" value="1"/>
</dbReference>
<sequence>MAVELATPIGLLGLAAIALAAVVWRLNPPPLPRWTSRLSLGLRCLLLLALVGALSGAAVQAPASNQTLIVVADRSASMEAALSSEGAQVLALRSSLHGGDRFGVVAFGASAVVDEPPVPVERSVFTDFATQPNPNGTDAEVALRLAASLMPGDTERHIVMLSDGRLTTGDAFTEVRVLRQSGIRVDVLPVQVSSGPEVLVAAVRAPSSVAAGAGIHVRATIDSNVATTGRVRVLLDNTVISDVARAFPNGETEVDADLLPQAPGFHDVRVTADPGADTLAQNNSADALVQVLGTQRVLVVEGSGGEGANLGAALRAAALEATVVAPSQMPVLAGDLGAYQAVALVDVAADQLGGQRMQALHDAVENLGVGLSVFGGTNTLGPGGFAGTPLEAALPVDMRVSDPQKKAPVAVVLVLESVENAAGDAVVRGSARALVEKLTARDLIGVTDAITGLAVPLQPVTDRGKVEGAINAISNFGDPPSYEPFLSDAEHALLQHPNALKHIILLGDGDTGQPVSSALIADMVAHGITVSSVGVDIDGNQRFMAAMRQVADQGHGRYYQSESANQVPDILLKESQSTLKPWIVTQRIAPAQGAMSAPLAGIDVSALPAVEGYVATTAKASAEVALYGLDRDPLLAGWQFGLGRADVWTSDASGGWTAELLGSPQGGRLIANVVASTLPLTTDPSIQVSGTPQNGNARLVLDAPSAPNGAVVSADVVGPGGSTATADLVATQPGRFEGDVPAPGTGPYVLRAVVSVAGRTVAATTSGFTVPYSPEFRVIGTDRGTLAAVARDGGGALLAAAGDAARQPLPPAAVVHPLAALLLAAAVVLLVGDVAVRRLAFSSGDAAVWREQVRRTRDESPVAVEATLGRLRARVGETRAARESTAAAERASDVADQEGAQQDDRELATRLLERRRGKSG</sequence>
<evidence type="ECO:0000313" key="4">
    <source>
        <dbReference type="EMBL" id="MBJ7609326.1"/>
    </source>
</evidence>
<dbReference type="Gene3D" id="3.40.50.410">
    <property type="entry name" value="von Willebrand factor, type A domain"/>
    <property type="match status" value="1"/>
</dbReference>
<dbReference type="Gene3D" id="3.40.50.880">
    <property type="match status" value="2"/>
</dbReference>
<feature type="compositionally biased region" description="Basic and acidic residues" evidence="1">
    <location>
        <begin position="902"/>
        <end position="914"/>
    </location>
</feature>
<feature type="domain" description="VWFA" evidence="3">
    <location>
        <begin position="65"/>
        <end position="219"/>
    </location>
</feature>
<dbReference type="InterPro" id="IPR029062">
    <property type="entry name" value="Class_I_gatase-like"/>
</dbReference>
<feature type="region of interest" description="Disordered" evidence="1">
    <location>
        <begin position="878"/>
        <end position="920"/>
    </location>
</feature>
<evidence type="ECO:0000256" key="2">
    <source>
        <dbReference type="SAM" id="Phobius"/>
    </source>
</evidence>
<reference evidence="4 5" key="1">
    <citation type="submission" date="2020-10" db="EMBL/GenBank/DDBJ databases">
        <title>Ca. Dormibacterota MAGs.</title>
        <authorList>
            <person name="Montgomery K."/>
        </authorList>
    </citation>
    <scope>NUCLEOTIDE SEQUENCE [LARGE SCALE GENOMIC DNA]</scope>
    <source>
        <strain evidence="4">Mitchell_Peninsula_5</strain>
    </source>
</reference>
<evidence type="ECO:0000313" key="5">
    <source>
        <dbReference type="Proteomes" id="UP000614410"/>
    </source>
</evidence>
<comment type="caution">
    <text evidence="4">The sequence shown here is derived from an EMBL/GenBank/DDBJ whole genome shotgun (WGS) entry which is preliminary data.</text>
</comment>
<proteinExistence type="predicted"/>
<dbReference type="InterPro" id="IPR002035">
    <property type="entry name" value="VWF_A"/>
</dbReference>
<organism evidence="4 5">
    <name type="scientific">Candidatus Amunia macphersoniae</name>
    <dbReference type="NCBI Taxonomy" id="3127014"/>
    <lineage>
        <taxon>Bacteria</taxon>
        <taxon>Bacillati</taxon>
        <taxon>Candidatus Dormiibacterota</taxon>
        <taxon>Candidatus Dormibacteria</taxon>
        <taxon>Candidatus Aeolococcales</taxon>
        <taxon>Candidatus Aeolococcaceae</taxon>
        <taxon>Candidatus Amunia</taxon>
    </lineage>
</organism>
<evidence type="ECO:0000256" key="1">
    <source>
        <dbReference type="SAM" id="MobiDB-lite"/>
    </source>
</evidence>
<feature type="transmembrane region" description="Helical" evidence="2">
    <location>
        <begin position="6"/>
        <end position="26"/>
    </location>
</feature>
<dbReference type="Proteomes" id="UP000614410">
    <property type="component" value="Unassembled WGS sequence"/>
</dbReference>